<name>A0A1Q9F1Y4_SYMMI</name>
<dbReference type="EMBL" id="LSRX01000025">
    <property type="protein sequence ID" value="OLQ13667.1"/>
    <property type="molecule type" value="Genomic_DNA"/>
</dbReference>
<gene>
    <name evidence="2" type="ORF">AK812_SmicGene2265</name>
</gene>
<feature type="region of interest" description="Disordered" evidence="1">
    <location>
        <begin position="603"/>
        <end position="623"/>
    </location>
</feature>
<sequence>MVDRTVYANEAATPKLNLRQIFGRQGLDTGLCRLSADKGLLTVEMFAMLGQDLSSAKETLRKLWEADMSPLGADAASQELSVMSLAAVWQAAQALQTQYASRRARMEEDPNKIPELSQEDHAEFRDRFVRVHPDVILIDAKEPHKKFVERLSRDFLIHGIVPFYEPAEIRTRADVIVVKSGLSRNAEDLLSISRADQPEPVTDVTTLFHRLHAFFMALEYLNICAFSRTEGPLKYLQELEQFRSECPGLPFLMAADRAIRKKIFRLLSEQRATYTAFSQALLEVLNNRKYLWNDARTSVTLSKVEHNRQQFVANPDQVQEDGAPPPPHNPFKRPRGGKKKKRLQTPGKEETPKKIPKEDPAKKLKQDDRIPEKEWKLIADAAKKAIAQELVAKKAPLLREEILQLAFYLPDQGQHKAAGKRGSAFFAGAYRHGGITRLRASCRSWPWSIQAITKYIQQKVPETVFTSFAILYDQEARPHRDSGNDATPNVVIKLSDFQGGGLWIEDPLGQDARDIDGRMIPGSNTDFDQDIIVFNAKEALHMTLPWEGTRVVLAVYSVQGVDRILADEFEQLMQLGFNPAPVQTGDHADAPWQSSTFALRTEAADRKRPHGAPVRLRDHRQRHSGQKAVAAGYQMKKSVVLPLITTEMHPGEAIEFALELVHPFTQDAAIDSDLQAVLQEIVDHPQTVRDRRESLLHSWDARAHDLVPESDKLLKQIPDRHLRCLLRGVPDDQPVTLGSFFHVALWRQLLQQASCSDVDLVDQIMADMPIVGDIASSHRWAPDRKPHADYLSVESLRSRAWEFRSKVLKAIKRAPLTEHSPKVWEATLEDVAEGAAVGPFFEESEVSEFVGDDRWIPTQRFEVVQKNKVRGVDSATSNGINMATVVTEKLELPSTDANVAVIKWLRSRLPDKALRGWVLDERRAYRQVPISPDHRKWSVVALKDPGSGKVAFFVMVGHSFGLVSAVYNYNRRSAAITDILRREFSVAAFNFYDDKYGFEPEDTAPSAFALAEKVHWWLGARFDQQKLQLCSDPTILGVTYDLEQYLLKIKRSRKKELFDEISMILEHEELSPGQAGKLRGKLMFGASQLWGKVGRAFLRALSDRQYSRRTTDTSLTPALIYSLYKWRTLVMHGPPRPIPGSGSRKSDVVIFTDGSAPSSSPKDPATEMIGGVMFTREICMIELLAAVVAVQTFREEIRGKLVLLFIDSEPVEAALIKGYSAKEDVCELVVGSSSASHGLSFIPSAIMFAFWMGLLAVRGVLSAHLRSNASHVSATAGGGRSFYQSEPQCQCVANNPAWKKTERTEPKCIFIDLGAADGNTFAKFLENDYGPVKNCPSGKWEAFLLEANPQFTKELNSLQENFPGQVHSLAEHAAFSCEGTTSFFIDADATHNHWGSSMMSDAPDAKKSGDVKVTVPMLNVVQLIAENVRPDDWVMLKVDVEGAEYNLIPCLAQFSEAGMVDRMYLEEHWWFPSITEAAKSALAEAKKQLVGKHVDIPNYYSET</sequence>
<accession>A0A1Q9F1Y4</accession>
<reference evidence="2 3" key="1">
    <citation type="submission" date="2016-02" db="EMBL/GenBank/DDBJ databases">
        <title>Genome analysis of coral dinoflagellate symbionts highlights evolutionary adaptations to a symbiotic lifestyle.</title>
        <authorList>
            <person name="Aranda M."/>
            <person name="Li Y."/>
            <person name="Liew Y.J."/>
            <person name="Baumgarten S."/>
            <person name="Simakov O."/>
            <person name="Wilson M."/>
            <person name="Piel J."/>
            <person name="Ashoor H."/>
            <person name="Bougouffa S."/>
            <person name="Bajic V.B."/>
            <person name="Ryu T."/>
            <person name="Ravasi T."/>
            <person name="Bayer T."/>
            <person name="Micklem G."/>
            <person name="Kim H."/>
            <person name="Bhak J."/>
            <person name="Lajeunesse T.C."/>
            <person name="Voolstra C.R."/>
        </authorList>
    </citation>
    <scope>NUCLEOTIDE SEQUENCE [LARGE SCALE GENOMIC DNA]</scope>
    <source>
        <strain evidence="2 3">CCMP2467</strain>
    </source>
</reference>
<dbReference type="InterPro" id="IPR029063">
    <property type="entry name" value="SAM-dependent_MTases_sf"/>
</dbReference>
<dbReference type="SUPFAM" id="SSF53335">
    <property type="entry name" value="S-adenosyl-L-methionine-dependent methyltransferases"/>
    <property type="match status" value="1"/>
</dbReference>
<dbReference type="Gene3D" id="3.40.50.150">
    <property type="entry name" value="Vaccinia Virus protein VP39"/>
    <property type="match status" value="1"/>
</dbReference>
<dbReference type="OrthoDB" id="10006218at2759"/>
<feature type="compositionally biased region" description="Basic and acidic residues" evidence="1">
    <location>
        <begin position="347"/>
        <end position="368"/>
    </location>
</feature>
<comment type="caution">
    <text evidence="2">The sequence shown here is derived from an EMBL/GenBank/DDBJ whole genome shotgun (WGS) entry which is preliminary data.</text>
</comment>
<protein>
    <submittedName>
        <fullName evidence="2">Uncharacterized protein</fullName>
    </submittedName>
</protein>
<feature type="region of interest" description="Disordered" evidence="1">
    <location>
        <begin position="313"/>
        <end position="368"/>
    </location>
</feature>
<dbReference type="InterPro" id="IPR052055">
    <property type="entry name" value="Hepadnavirus_pol/RT"/>
</dbReference>
<proteinExistence type="predicted"/>
<evidence type="ECO:0000313" key="3">
    <source>
        <dbReference type="Proteomes" id="UP000186817"/>
    </source>
</evidence>
<organism evidence="2 3">
    <name type="scientific">Symbiodinium microadriaticum</name>
    <name type="common">Dinoflagellate</name>
    <name type="synonym">Zooxanthella microadriatica</name>
    <dbReference type="NCBI Taxonomy" id="2951"/>
    <lineage>
        <taxon>Eukaryota</taxon>
        <taxon>Sar</taxon>
        <taxon>Alveolata</taxon>
        <taxon>Dinophyceae</taxon>
        <taxon>Suessiales</taxon>
        <taxon>Symbiodiniaceae</taxon>
        <taxon>Symbiodinium</taxon>
    </lineage>
</organism>
<keyword evidence="3" id="KW-1185">Reference proteome</keyword>
<dbReference type="PANTHER" id="PTHR33050">
    <property type="entry name" value="REVERSE TRANSCRIPTASE DOMAIN-CONTAINING PROTEIN"/>
    <property type="match status" value="1"/>
</dbReference>
<evidence type="ECO:0000256" key="1">
    <source>
        <dbReference type="SAM" id="MobiDB-lite"/>
    </source>
</evidence>
<evidence type="ECO:0000313" key="2">
    <source>
        <dbReference type="EMBL" id="OLQ13667.1"/>
    </source>
</evidence>
<dbReference type="Proteomes" id="UP000186817">
    <property type="component" value="Unassembled WGS sequence"/>
</dbReference>
<dbReference type="PANTHER" id="PTHR33050:SF7">
    <property type="entry name" value="RIBONUCLEASE H"/>
    <property type="match status" value="1"/>
</dbReference>
<feature type="compositionally biased region" description="Basic residues" evidence="1">
    <location>
        <begin position="330"/>
        <end position="343"/>
    </location>
</feature>